<feature type="domain" description="Glycosyltransferase subfamily 4-like N-terminal" evidence="2">
    <location>
        <begin position="15"/>
        <end position="195"/>
    </location>
</feature>
<dbReference type="InterPro" id="IPR001296">
    <property type="entry name" value="Glyco_trans_1"/>
</dbReference>
<dbReference type="CDD" id="cd03801">
    <property type="entry name" value="GT4_PimA-like"/>
    <property type="match status" value="1"/>
</dbReference>
<reference evidence="4" key="1">
    <citation type="submission" date="2018-07" db="EMBL/GenBank/DDBJ databases">
        <authorList>
            <person name="Liu B.-T."/>
            <person name="Du Z."/>
        </authorList>
    </citation>
    <scope>NUCLEOTIDE SEQUENCE [LARGE SCALE GENOMIC DNA]</scope>
    <source>
        <strain evidence="4">XYN52</strain>
    </source>
</reference>
<evidence type="ECO:0000313" key="3">
    <source>
        <dbReference type="EMBL" id="RDE07636.1"/>
    </source>
</evidence>
<gene>
    <name evidence="3" type="ORF">DVH29_15675</name>
</gene>
<feature type="domain" description="Glycosyl transferase family 1" evidence="1">
    <location>
        <begin position="211"/>
        <end position="380"/>
    </location>
</feature>
<dbReference type="SUPFAM" id="SSF53756">
    <property type="entry name" value="UDP-Glycosyltransferase/glycogen phosphorylase"/>
    <property type="match status" value="1"/>
</dbReference>
<dbReference type="Proteomes" id="UP000253759">
    <property type="component" value="Unassembled WGS sequence"/>
</dbReference>
<dbReference type="Pfam" id="PF13439">
    <property type="entry name" value="Glyco_transf_4"/>
    <property type="match status" value="1"/>
</dbReference>
<dbReference type="InterPro" id="IPR028098">
    <property type="entry name" value="Glyco_trans_4-like_N"/>
</dbReference>
<evidence type="ECO:0000259" key="1">
    <source>
        <dbReference type="Pfam" id="PF00534"/>
    </source>
</evidence>
<dbReference type="OrthoDB" id="529131at2"/>
<proteinExistence type="predicted"/>
<keyword evidence="3" id="KW-0808">Transferase</keyword>
<dbReference type="AlphaFoldDB" id="A0A369VZ12"/>
<dbReference type="EMBL" id="QQNH01000046">
    <property type="protein sequence ID" value="RDE07636.1"/>
    <property type="molecule type" value="Genomic_DNA"/>
</dbReference>
<evidence type="ECO:0000259" key="2">
    <source>
        <dbReference type="Pfam" id="PF13439"/>
    </source>
</evidence>
<dbReference type="RefSeq" id="WP_114647125.1">
    <property type="nucleotide sequence ID" value="NZ_QQNH01000046.1"/>
</dbReference>
<protein>
    <submittedName>
        <fullName evidence="3">Glycosyltransferase</fullName>
    </submittedName>
</protein>
<dbReference type="Gene3D" id="3.40.50.2000">
    <property type="entry name" value="Glycogen Phosphorylase B"/>
    <property type="match status" value="2"/>
</dbReference>
<comment type="caution">
    <text evidence="3">The sequence shown here is derived from an EMBL/GenBank/DDBJ whole genome shotgun (WGS) entry which is preliminary data.</text>
</comment>
<dbReference type="Pfam" id="PF00534">
    <property type="entry name" value="Glycos_transf_1"/>
    <property type="match status" value="1"/>
</dbReference>
<accession>A0A369VZ12</accession>
<dbReference type="PANTHER" id="PTHR12526">
    <property type="entry name" value="GLYCOSYLTRANSFERASE"/>
    <property type="match status" value="1"/>
</dbReference>
<sequence>MNNIVVLFASDLFRGGVAFSASKLSTLLTEKGFSTAVVTYENLPVRYFAKTALGTSTLNCPYSRTSHKGALKQFFVRSMRYPYVLVAAWRFSRALAALERSSRNSEKLTVVAFTHAPIVAASFVKLFRPSRIRLIVSERQDPSKDLRNRLLRGILSWAYSNADLIHVNSPALPEILKREFGVTNTKTTLVPNVIEAASADTLAKTSMSLRQGIEKRQIRAIAIGRLAPQKALYLAPYILAHLQREGFQISLDIVGDGDPQIIQEIAENAASLGISENVRFIGEHKDFRDKLGNYNLGLFLSNWESFGNVLGEYLAAGIITIASSTEAGLINYLTDGQHCLKIPIVGRENAAVSSEPMLAAQRLADLFNNEEKALKLRAQALQAAEQFSAEKHAARFSEILFAS</sequence>
<evidence type="ECO:0000313" key="4">
    <source>
        <dbReference type="Proteomes" id="UP000253759"/>
    </source>
</evidence>
<name>A0A369VZ12_9HYPH</name>
<keyword evidence="4" id="KW-1185">Reference proteome</keyword>
<dbReference type="GO" id="GO:0016757">
    <property type="term" value="F:glycosyltransferase activity"/>
    <property type="evidence" value="ECO:0007669"/>
    <property type="project" value="UniProtKB-ARBA"/>
</dbReference>
<organism evidence="3 4">
    <name type="scientific">Pelagibacterium lacus</name>
    <dbReference type="NCBI Taxonomy" id="2282655"/>
    <lineage>
        <taxon>Bacteria</taxon>
        <taxon>Pseudomonadati</taxon>
        <taxon>Pseudomonadota</taxon>
        <taxon>Alphaproteobacteria</taxon>
        <taxon>Hyphomicrobiales</taxon>
        <taxon>Devosiaceae</taxon>
        <taxon>Pelagibacterium</taxon>
    </lineage>
</organism>